<name>A0A6A6SQB2_9PLEO</name>
<dbReference type="Gene3D" id="4.10.240.10">
    <property type="entry name" value="Zn(2)-C6 fungal-type DNA-binding domain"/>
    <property type="match status" value="1"/>
</dbReference>
<evidence type="ECO:0000313" key="3">
    <source>
        <dbReference type="EMBL" id="KAF2649161.1"/>
    </source>
</evidence>
<protein>
    <recommendedName>
        <fullName evidence="2">Zn(2)-C6 fungal-type domain-containing protein</fullName>
    </recommendedName>
</protein>
<dbReference type="PROSITE" id="PS00463">
    <property type="entry name" value="ZN2_CY6_FUNGAL_1"/>
    <property type="match status" value="1"/>
</dbReference>
<reference evidence="3" key="1">
    <citation type="journal article" date="2020" name="Stud. Mycol.">
        <title>101 Dothideomycetes genomes: a test case for predicting lifestyles and emergence of pathogens.</title>
        <authorList>
            <person name="Haridas S."/>
            <person name="Albert R."/>
            <person name="Binder M."/>
            <person name="Bloem J."/>
            <person name="Labutti K."/>
            <person name="Salamov A."/>
            <person name="Andreopoulos B."/>
            <person name="Baker S."/>
            <person name="Barry K."/>
            <person name="Bills G."/>
            <person name="Bluhm B."/>
            <person name="Cannon C."/>
            <person name="Castanera R."/>
            <person name="Culley D."/>
            <person name="Daum C."/>
            <person name="Ezra D."/>
            <person name="Gonzalez J."/>
            <person name="Henrissat B."/>
            <person name="Kuo A."/>
            <person name="Liang C."/>
            <person name="Lipzen A."/>
            <person name="Lutzoni F."/>
            <person name="Magnuson J."/>
            <person name="Mondo S."/>
            <person name="Nolan M."/>
            <person name="Ohm R."/>
            <person name="Pangilinan J."/>
            <person name="Park H.-J."/>
            <person name="Ramirez L."/>
            <person name="Alfaro M."/>
            <person name="Sun H."/>
            <person name="Tritt A."/>
            <person name="Yoshinaga Y."/>
            <person name="Zwiers L.-H."/>
            <person name="Turgeon B."/>
            <person name="Goodwin S."/>
            <person name="Spatafora J."/>
            <person name="Crous P."/>
            <person name="Grigoriev I."/>
        </authorList>
    </citation>
    <scope>NUCLEOTIDE SEQUENCE</scope>
    <source>
        <strain evidence="3">CBS 122681</strain>
    </source>
</reference>
<organism evidence="3 4">
    <name type="scientific">Lophiostoma macrostomum CBS 122681</name>
    <dbReference type="NCBI Taxonomy" id="1314788"/>
    <lineage>
        <taxon>Eukaryota</taxon>
        <taxon>Fungi</taxon>
        <taxon>Dikarya</taxon>
        <taxon>Ascomycota</taxon>
        <taxon>Pezizomycotina</taxon>
        <taxon>Dothideomycetes</taxon>
        <taxon>Pleosporomycetidae</taxon>
        <taxon>Pleosporales</taxon>
        <taxon>Lophiostomataceae</taxon>
        <taxon>Lophiostoma</taxon>
    </lineage>
</organism>
<proteinExistence type="predicted"/>
<dbReference type="InterPro" id="IPR036864">
    <property type="entry name" value="Zn2-C6_fun-type_DNA-bd_sf"/>
</dbReference>
<dbReference type="PRINTS" id="PR00755">
    <property type="entry name" value="AFLATOXINBRP"/>
</dbReference>
<accession>A0A6A6SQB2</accession>
<dbReference type="PANTHER" id="PTHR47784">
    <property type="entry name" value="STEROL UPTAKE CONTROL PROTEIN 2"/>
    <property type="match status" value="1"/>
</dbReference>
<dbReference type="InterPro" id="IPR053157">
    <property type="entry name" value="Sterol_Uptake_Regulator"/>
</dbReference>
<dbReference type="GO" id="GO:0001228">
    <property type="term" value="F:DNA-binding transcription activator activity, RNA polymerase II-specific"/>
    <property type="evidence" value="ECO:0007669"/>
    <property type="project" value="TreeGrafter"/>
</dbReference>
<dbReference type="OrthoDB" id="3546279at2759"/>
<evidence type="ECO:0000256" key="1">
    <source>
        <dbReference type="ARBA" id="ARBA00023242"/>
    </source>
</evidence>
<evidence type="ECO:0000313" key="4">
    <source>
        <dbReference type="Proteomes" id="UP000799324"/>
    </source>
</evidence>
<dbReference type="AlphaFoldDB" id="A0A6A6SQB2"/>
<dbReference type="PROSITE" id="PS50048">
    <property type="entry name" value="ZN2_CY6_FUNGAL_2"/>
    <property type="match status" value="1"/>
</dbReference>
<keyword evidence="1" id="KW-0539">Nucleus</keyword>
<dbReference type="InterPro" id="IPR001138">
    <property type="entry name" value="Zn2Cys6_DnaBD"/>
</dbReference>
<dbReference type="Pfam" id="PF00172">
    <property type="entry name" value="Zn_clus"/>
    <property type="match status" value="1"/>
</dbReference>
<sequence>MPRRKLGLRTYHHKTKDGCFNCKRRRVKCNMQTPTCANCIRRNETCEYLNAPNPRLQHRAIRSNYPGEAHYTSSPRPLSVTTRLVDGYVGPTSGTLETTLTFPSPLRRSLSSIFSHAWFPHDEAGLWIPVLETSARKYPYVQHSILALSSLIDVLDDCVNTGSASSRHPVTAYQHQIAASTMFRQVPPVVNDENWVAVLCFGASNVVFHFAVQQFRNAFGATSEFSIMETFLMLRSSMRLSKEFFPYLSSSKFWPFIAQRTRHSAVPLDPKIRTAIHRLALVVIRAVENDDTNAEVNRQAFWDLREWVFECQGQPRIFKHLLSWPAEVSDSYMSVLTEGDDVALLILIYWCAIVYLSPRKWHIINWAKRTATAAIGLLKADWEDLLEWPLENFATVPDLMPNPNPLLNPVLMENYFEIL</sequence>
<dbReference type="Proteomes" id="UP000799324">
    <property type="component" value="Unassembled WGS sequence"/>
</dbReference>
<dbReference type="SMART" id="SM00066">
    <property type="entry name" value="GAL4"/>
    <property type="match status" value="1"/>
</dbReference>
<dbReference type="CDD" id="cd00067">
    <property type="entry name" value="GAL4"/>
    <property type="match status" value="1"/>
</dbReference>
<dbReference type="PANTHER" id="PTHR47784:SF5">
    <property type="entry name" value="STEROL UPTAKE CONTROL PROTEIN 2"/>
    <property type="match status" value="1"/>
</dbReference>
<dbReference type="EMBL" id="MU004504">
    <property type="protein sequence ID" value="KAF2649161.1"/>
    <property type="molecule type" value="Genomic_DNA"/>
</dbReference>
<feature type="domain" description="Zn(2)-C6 fungal-type" evidence="2">
    <location>
        <begin position="18"/>
        <end position="48"/>
    </location>
</feature>
<keyword evidence="4" id="KW-1185">Reference proteome</keyword>
<evidence type="ECO:0000259" key="2">
    <source>
        <dbReference type="PROSITE" id="PS50048"/>
    </source>
</evidence>
<dbReference type="GO" id="GO:0008270">
    <property type="term" value="F:zinc ion binding"/>
    <property type="evidence" value="ECO:0007669"/>
    <property type="project" value="InterPro"/>
</dbReference>
<dbReference type="SUPFAM" id="SSF57701">
    <property type="entry name" value="Zn2/Cys6 DNA-binding domain"/>
    <property type="match status" value="1"/>
</dbReference>
<gene>
    <name evidence="3" type="ORF">K491DRAFT_611401</name>
</gene>